<proteinExistence type="predicted"/>
<evidence type="ECO:0000256" key="1">
    <source>
        <dbReference type="ARBA" id="ARBA00022747"/>
    </source>
</evidence>
<sequence>MTTAGWFGAIPERWDAVPLYGIASERKIPNKGLSETNLLSLSYGRIVRKDIETNEGLLPASFETYQIVRPDDIVLRMTDLQNDQRSLRSALVRETGIITSAYLALALRNVDPRFMAYQFRAIDLMKVFYSMGGGLRQSIGFSDLKRLPVLTPPVEEQRAIADYLDRETAQIDAFIAKNEELITLLNERRAAAVNAPFAREEPNARLSHACEAVVDCPHTTPEVDDDGDFEAVRTASVRAGVYVPGQGLTVSEATWRSRNGSLGPRRGDVLFTREAPAGEACMVPSAEICLGQRMVLLRIDSAKADGQFLLWQLYSREVQSYFELAANGSTVTNIRLPLLRSAPIWLPSLEEQRRVSDAVGEQVAAIDNAIGIARRGIALARDRRAALISAAVTGKIDVGVAV</sequence>
<keyword evidence="4" id="KW-1185">Reference proteome</keyword>
<dbReference type="EMBL" id="JAWQEV010000001">
    <property type="protein sequence ID" value="MDW4571406.1"/>
    <property type="molecule type" value="Genomic_DNA"/>
</dbReference>
<comment type="caution">
    <text evidence="3">The sequence shown here is derived from an EMBL/GenBank/DDBJ whole genome shotgun (WGS) entry which is preliminary data.</text>
</comment>
<accession>A0ABU4GWF8</accession>
<evidence type="ECO:0000313" key="4">
    <source>
        <dbReference type="Proteomes" id="UP001283109"/>
    </source>
</evidence>
<gene>
    <name evidence="3" type="ORF">R8Z58_01285</name>
</gene>
<evidence type="ECO:0000256" key="2">
    <source>
        <dbReference type="ARBA" id="ARBA00023125"/>
    </source>
</evidence>
<reference evidence="3 4" key="1">
    <citation type="submission" date="2023-11" db="EMBL/GenBank/DDBJ databases">
        <title>Draft genome sequence of Microbacterium arthrosphaerae JCM 30492.</title>
        <authorList>
            <person name="Zhang G."/>
            <person name="Ding Y."/>
        </authorList>
    </citation>
    <scope>NUCLEOTIDE SEQUENCE [LARGE SCALE GENOMIC DNA]</scope>
    <source>
        <strain evidence="3 4">JCM 30492</strain>
    </source>
</reference>
<dbReference type="SUPFAM" id="SSF116734">
    <property type="entry name" value="DNA methylase specificity domain"/>
    <property type="match status" value="2"/>
</dbReference>
<dbReference type="PANTHER" id="PTHR30408">
    <property type="entry name" value="TYPE-1 RESTRICTION ENZYME ECOKI SPECIFICITY PROTEIN"/>
    <property type="match status" value="1"/>
</dbReference>
<evidence type="ECO:0008006" key="5">
    <source>
        <dbReference type="Google" id="ProtNLM"/>
    </source>
</evidence>
<organism evidence="3 4">
    <name type="scientific">Microbacterium arthrosphaerae</name>
    <dbReference type="NCBI Taxonomy" id="792652"/>
    <lineage>
        <taxon>Bacteria</taxon>
        <taxon>Bacillati</taxon>
        <taxon>Actinomycetota</taxon>
        <taxon>Actinomycetes</taxon>
        <taxon>Micrococcales</taxon>
        <taxon>Microbacteriaceae</taxon>
        <taxon>Microbacterium</taxon>
    </lineage>
</organism>
<protein>
    <recommendedName>
        <fullName evidence="5">Restriction endonuclease subunit S</fullName>
    </recommendedName>
</protein>
<name>A0ABU4GWF8_9MICO</name>
<evidence type="ECO:0000313" key="3">
    <source>
        <dbReference type="EMBL" id="MDW4571406.1"/>
    </source>
</evidence>
<dbReference type="Gene3D" id="3.90.220.20">
    <property type="entry name" value="DNA methylase specificity domains"/>
    <property type="match status" value="2"/>
</dbReference>
<dbReference type="Proteomes" id="UP001283109">
    <property type="component" value="Unassembled WGS sequence"/>
</dbReference>
<dbReference type="PANTHER" id="PTHR30408:SF12">
    <property type="entry name" value="TYPE I RESTRICTION ENZYME MJAVIII SPECIFICITY SUBUNIT"/>
    <property type="match status" value="1"/>
</dbReference>
<keyword evidence="2" id="KW-0238">DNA-binding</keyword>
<keyword evidence="1" id="KW-0680">Restriction system</keyword>
<dbReference type="InterPro" id="IPR052021">
    <property type="entry name" value="Type-I_RS_S_subunit"/>
</dbReference>
<dbReference type="InterPro" id="IPR044946">
    <property type="entry name" value="Restrct_endonuc_typeI_TRD_sf"/>
</dbReference>
<dbReference type="RefSeq" id="WP_318351948.1">
    <property type="nucleotide sequence ID" value="NZ_JAWQEV010000001.1"/>
</dbReference>